<protein>
    <submittedName>
        <fullName evidence="1">Uncharacterized protein</fullName>
    </submittedName>
</protein>
<sequence>MGGSHTSSDIMLRMKAQVFKEYHTMSTLVILRDSKTGEEYGFRYDDSELDWGDNANVLIAKTLNRLAKEWKGYV</sequence>
<name>A0A8A6C5W5_9CAUD</name>
<reference evidence="1 2" key="1">
    <citation type="submission" date="2021-02" db="EMBL/GenBank/DDBJ databases">
        <authorList>
            <person name="Jia K."/>
            <person name="Zhang L."/>
            <person name="Liu Z."/>
        </authorList>
    </citation>
    <scope>NUCLEOTIDE SEQUENCE [LARGE SCALE GENOMIC DNA]</scope>
</reference>
<dbReference type="Proteomes" id="UP000678047">
    <property type="component" value="Segment"/>
</dbReference>
<organism evidence="1 2">
    <name type="scientific">Aeromonas phage PZL-Ah152</name>
    <dbReference type="NCBI Taxonomy" id="2820393"/>
    <lineage>
        <taxon>Viruses</taxon>
        <taxon>Duplodnaviria</taxon>
        <taxon>Heunggongvirae</taxon>
        <taxon>Uroviricota</taxon>
        <taxon>Caudoviricetes</taxon>
        <taxon>Autographivirales</taxon>
        <taxon>Autotranscriptaviridae</taxon>
        <taxon>Studiervirinae</taxon>
        <taxon>Armandvirus</taxon>
        <taxon>Armandvirus PZLAh152</taxon>
    </lineage>
</organism>
<proteinExistence type="predicted"/>
<accession>A0A8A6C5W5</accession>
<evidence type="ECO:0000313" key="2">
    <source>
        <dbReference type="Proteomes" id="UP000678047"/>
    </source>
</evidence>
<evidence type="ECO:0000313" key="1">
    <source>
        <dbReference type="EMBL" id="QTH79764.1"/>
    </source>
</evidence>
<dbReference type="EMBL" id="MW671054">
    <property type="protein sequence ID" value="QTH79764.1"/>
    <property type="molecule type" value="Genomic_DNA"/>
</dbReference>
<keyword evidence="2" id="KW-1185">Reference proteome</keyword>